<name>A0ABR9DQZ2_9MICO</name>
<dbReference type="Pfam" id="PF13289">
    <property type="entry name" value="SIR2_2"/>
    <property type="match status" value="1"/>
</dbReference>
<evidence type="ECO:0000313" key="2">
    <source>
        <dbReference type="Proteomes" id="UP000642107"/>
    </source>
</evidence>
<evidence type="ECO:0000313" key="1">
    <source>
        <dbReference type="EMBL" id="MBD9699558.1"/>
    </source>
</evidence>
<comment type="caution">
    <text evidence="1">The sequence shown here is derived from an EMBL/GenBank/DDBJ whole genome shotgun (WGS) entry which is preliminary data.</text>
</comment>
<protein>
    <submittedName>
        <fullName evidence="1">SIR2 family protein</fullName>
    </submittedName>
</protein>
<organism evidence="1 2">
    <name type="scientific">Flavimobilis rhizosphaerae</name>
    <dbReference type="NCBI Taxonomy" id="2775421"/>
    <lineage>
        <taxon>Bacteria</taxon>
        <taxon>Bacillati</taxon>
        <taxon>Actinomycetota</taxon>
        <taxon>Actinomycetes</taxon>
        <taxon>Micrococcales</taxon>
        <taxon>Jonesiaceae</taxon>
        <taxon>Flavimobilis</taxon>
    </lineage>
</organism>
<accession>A0ABR9DQZ2</accession>
<proteinExistence type="predicted"/>
<gene>
    <name evidence="1" type="ORF">IGS67_08660</name>
</gene>
<reference evidence="1 2" key="1">
    <citation type="submission" date="2020-09" db="EMBL/GenBank/DDBJ databases">
        <title>Flavimobilis rhizosphaerae sp. nov., isolated from rhizosphere soil of Spartina alterniflora.</title>
        <authorList>
            <person name="Hanqin C."/>
        </authorList>
    </citation>
    <scope>NUCLEOTIDE SEQUENCE [LARGE SCALE GENOMIC DNA]</scope>
    <source>
        <strain evidence="1 2">GY 10621</strain>
    </source>
</reference>
<dbReference type="Proteomes" id="UP000642107">
    <property type="component" value="Unassembled WGS sequence"/>
</dbReference>
<dbReference type="EMBL" id="JACZDF010000004">
    <property type="protein sequence ID" value="MBD9699558.1"/>
    <property type="molecule type" value="Genomic_DNA"/>
</dbReference>
<dbReference type="RefSeq" id="WP_192279747.1">
    <property type="nucleotide sequence ID" value="NZ_JACZDF010000004.1"/>
</dbReference>
<keyword evidence="2" id="KW-1185">Reference proteome</keyword>
<sequence>MTSGQSDGDRQDIEDTAATGLQASLVSHGALPYLFMGSGLSRRYLGLPDWDGLLRHFASEAGVDFNYHLASANGDLPSAATSIARAFHERWWKAPAYESQREANAEIVKDEEGGLKVAIASHIRANDALVDGVPGVDDQSLADEIARLRTAVVDGVITTNYDSLTDQLFPSFQAYVGQDELMMSDAQFIAETYKIHGAATQPLSLILTKGDYERFSNRNHYLAAKLLTIFAEHPVIFVGYSLSDEYLNEILGNIATAVGPDRLGELGRRIYFVEWNEDNGFKTVVEQTSIERGGFRFPITRIETHSFMWLWDVLSRLERPFPAAILRELRKHVFDLVTHPEPSQNREVVRAIPIDADDADEYRVVFGVGAFSEKDLQNLSTIGRSLRREDVESDALGIRKRGLDAENLLTSGIPDGIRPSTTSYVPVHKYLHELERIAPNGSIDFAGLPGVIRKLAERQVLASAQSTARFDREVSGVLRTPREVVDSEYPMYFKLECLVLLDPNDYSEADLREVLVELYESPEARSQSNIAFLRRAICLYDRRTALALASVENSRT</sequence>